<feature type="compositionally biased region" description="Basic and acidic residues" evidence="5">
    <location>
        <begin position="1"/>
        <end position="20"/>
    </location>
</feature>
<dbReference type="InterPro" id="IPR036259">
    <property type="entry name" value="MFS_trans_sf"/>
</dbReference>
<evidence type="ECO:0000259" key="7">
    <source>
        <dbReference type="PROSITE" id="PS50850"/>
    </source>
</evidence>
<keyword evidence="2 6" id="KW-0812">Transmembrane</keyword>
<gene>
    <name evidence="9" type="primary">LOC108568439</name>
</gene>
<dbReference type="CDD" id="cd17318">
    <property type="entry name" value="MFS_SLC17"/>
    <property type="match status" value="1"/>
</dbReference>
<dbReference type="PROSITE" id="PS50850">
    <property type="entry name" value="MFS"/>
    <property type="match status" value="1"/>
</dbReference>
<name>A0ABM1NDW4_NICVS</name>
<dbReference type="SUPFAM" id="SSF103473">
    <property type="entry name" value="MFS general substrate transporter"/>
    <property type="match status" value="1"/>
</dbReference>
<dbReference type="PANTHER" id="PTHR11662:SF280">
    <property type="entry name" value="FI21844P1-RELATED"/>
    <property type="match status" value="1"/>
</dbReference>
<feature type="domain" description="Major facilitator superfamily (MFS) profile" evidence="7">
    <location>
        <begin position="38"/>
        <end position="460"/>
    </location>
</feature>
<evidence type="ECO:0000313" key="8">
    <source>
        <dbReference type="Proteomes" id="UP000695000"/>
    </source>
</evidence>
<evidence type="ECO:0000256" key="4">
    <source>
        <dbReference type="ARBA" id="ARBA00023136"/>
    </source>
</evidence>
<proteinExistence type="predicted"/>
<reference evidence="9" key="1">
    <citation type="submission" date="2025-08" db="UniProtKB">
        <authorList>
            <consortium name="RefSeq"/>
        </authorList>
    </citation>
    <scope>IDENTIFICATION</scope>
    <source>
        <tissue evidence="9">Whole Larva</tissue>
    </source>
</reference>
<keyword evidence="4 6" id="KW-0472">Membrane</keyword>
<feature type="transmembrane region" description="Helical" evidence="6">
    <location>
        <begin position="110"/>
        <end position="130"/>
    </location>
</feature>
<comment type="subcellular location">
    <subcellularLocation>
        <location evidence="1">Membrane</location>
        <topology evidence="1">Multi-pass membrane protein</topology>
    </subcellularLocation>
</comment>
<keyword evidence="3 6" id="KW-1133">Transmembrane helix</keyword>
<sequence>METKSENCTDNGKLEKGKDLEMEEVPTNTGPRFGARHTQVILLFLLVTIAYAIRVNLSVGIVAMTSDHGPPGIPTYDWDDTNVILSSFFWGYVIPQIGAGQLAKNFGPRYILISAMSLCSMFSILIPFMASLGSYGVMICRVFQGFGQGFFYPCAHNILSKWVPLGERTRMGTFVYAGGPFGTVISNPVTAWICDSVIGWPAAFYIFGGVGFLWVICYAILGSNTVEDHKSITDEEKNYIKGTLKQNEVDHSEIPTPWKDMFMSMPMWAILIAHCGQNWGFWTLLTQIPKYMDKILGFNLNANGLLSAVPYLALWILSFVFGALSDLFINKGVVSVGTARKVTTSIGLFGPALALLGLGFVSTEDPLAPIVLLVVAVGINSATYCGYQVNHIDLSPNHAGTLMGITNGAANIFSIIAPLSVQFIVPNEYDADQWKVVFFLSAGIYIICAIFYLIFGSGERQKWDDFQPIEPVKEAMEDKEEKVEKF</sequence>
<feature type="transmembrane region" description="Helical" evidence="6">
    <location>
        <begin position="202"/>
        <end position="221"/>
    </location>
</feature>
<dbReference type="RefSeq" id="XP_017785014.1">
    <property type="nucleotide sequence ID" value="XM_017929525.1"/>
</dbReference>
<evidence type="ECO:0000256" key="6">
    <source>
        <dbReference type="SAM" id="Phobius"/>
    </source>
</evidence>
<feature type="transmembrane region" description="Helical" evidence="6">
    <location>
        <begin position="399"/>
        <end position="424"/>
    </location>
</feature>
<evidence type="ECO:0000313" key="9">
    <source>
        <dbReference type="RefSeq" id="XP_017785014.1"/>
    </source>
</evidence>
<dbReference type="InterPro" id="IPR050382">
    <property type="entry name" value="MFS_Na/Anion_cotransporter"/>
</dbReference>
<evidence type="ECO:0000256" key="3">
    <source>
        <dbReference type="ARBA" id="ARBA00022989"/>
    </source>
</evidence>
<feature type="transmembrane region" description="Helical" evidence="6">
    <location>
        <begin position="342"/>
        <end position="361"/>
    </location>
</feature>
<feature type="region of interest" description="Disordered" evidence="5">
    <location>
        <begin position="1"/>
        <end position="25"/>
    </location>
</feature>
<feature type="transmembrane region" description="Helical" evidence="6">
    <location>
        <begin position="40"/>
        <end position="63"/>
    </location>
</feature>
<dbReference type="PANTHER" id="PTHR11662">
    <property type="entry name" value="SOLUTE CARRIER FAMILY 17"/>
    <property type="match status" value="1"/>
</dbReference>
<feature type="transmembrane region" description="Helical" evidence="6">
    <location>
        <begin position="436"/>
        <end position="455"/>
    </location>
</feature>
<evidence type="ECO:0000256" key="5">
    <source>
        <dbReference type="SAM" id="MobiDB-lite"/>
    </source>
</evidence>
<organism evidence="8 9">
    <name type="scientific">Nicrophorus vespilloides</name>
    <name type="common">Boreal carrion beetle</name>
    <dbReference type="NCBI Taxonomy" id="110193"/>
    <lineage>
        <taxon>Eukaryota</taxon>
        <taxon>Metazoa</taxon>
        <taxon>Ecdysozoa</taxon>
        <taxon>Arthropoda</taxon>
        <taxon>Hexapoda</taxon>
        <taxon>Insecta</taxon>
        <taxon>Pterygota</taxon>
        <taxon>Neoptera</taxon>
        <taxon>Endopterygota</taxon>
        <taxon>Coleoptera</taxon>
        <taxon>Polyphaga</taxon>
        <taxon>Staphyliniformia</taxon>
        <taxon>Silphidae</taxon>
        <taxon>Nicrophorinae</taxon>
        <taxon>Nicrophorus</taxon>
    </lineage>
</organism>
<dbReference type="InterPro" id="IPR020846">
    <property type="entry name" value="MFS_dom"/>
</dbReference>
<dbReference type="Gene3D" id="1.20.1250.20">
    <property type="entry name" value="MFS general substrate transporter like domains"/>
    <property type="match status" value="2"/>
</dbReference>
<feature type="transmembrane region" description="Helical" evidence="6">
    <location>
        <begin position="83"/>
        <end position="103"/>
    </location>
</feature>
<feature type="transmembrane region" description="Helical" evidence="6">
    <location>
        <begin position="367"/>
        <end position="387"/>
    </location>
</feature>
<dbReference type="InterPro" id="IPR011701">
    <property type="entry name" value="MFS"/>
</dbReference>
<evidence type="ECO:0000256" key="1">
    <source>
        <dbReference type="ARBA" id="ARBA00004141"/>
    </source>
</evidence>
<dbReference type="Pfam" id="PF07690">
    <property type="entry name" value="MFS_1"/>
    <property type="match status" value="1"/>
</dbReference>
<evidence type="ECO:0000256" key="2">
    <source>
        <dbReference type="ARBA" id="ARBA00022692"/>
    </source>
</evidence>
<accession>A0ABM1NDW4</accession>
<feature type="transmembrane region" description="Helical" evidence="6">
    <location>
        <begin position="308"/>
        <end position="330"/>
    </location>
</feature>
<keyword evidence="8" id="KW-1185">Reference proteome</keyword>
<dbReference type="GeneID" id="108568439"/>
<dbReference type="Proteomes" id="UP000695000">
    <property type="component" value="Unplaced"/>
</dbReference>
<protein>
    <submittedName>
        <fullName evidence="9">Inorganic phosphate cotransporter</fullName>
    </submittedName>
</protein>